<feature type="compositionally biased region" description="Basic and acidic residues" evidence="1">
    <location>
        <begin position="196"/>
        <end position="214"/>
    </location>
</feature>
<keyword evidence="4" id="KW-1185">Reference proteome</keyword>
<evidence type="ECO:0000313" key="4">
    <source>
        <dbReference type="Proteomes" id="UP000250235"/>
    </source>
</evidence>
<gene>
    <name evidence="3" type="ORF">F511_03709</name>
</gene>
<keyword evidence="2" id="KW-0472">Membrane</keyword>
<keyword evidence="2" id="KW-0812">Transmembrane</keyword>
<feature type="compositionally biased region" description="Basic and acidic residues" evidence="1">
    <location>
        <begin position="156"/>
        <end position="183"/>
    </location>
</feature>
<dbReference type="EMBL" id="KV006525">
    <property type="protein sequence ID" value="KZV32501.1"/>
    <property type="molecule type" value="Genomic_DNA"/>
</dbReference>
<evidence type="ECO:0000256" key="1">
    <source>
        <dbReference type="SAM" id="MobiDB-lite"/>
    </source>
</evidence>
<keyword evidence="2" id="KW-1133">Transmembrane helix</keyword>
<dbReference type="Proteomes" id="UP000250235">
    <property type="component" value="Unassembled WGS sequence"/>
</dbReference>
<feature type="region of interest" description="Disordered" evidence="1">
    <location>
        <begin position="156"/>
        <end position="214"/>
    </location>
</feature>
<feature type="transmembrane region" description="Helical" evidence="2">
    <location>
        <begin position="41"/>
        <end position="63"/>
    </location>
</feature>
<name>A0A2Z7BKJ9_9LAMI</name>
<evidence type="ECO:0000256" key="2">
    <source>
        <dbReference type="SAM" id="Phobius"/>
    </source>
</evidence>
<organism evidence="3 4">
    <name type="scientific">Dorcoceras hygrometricum</name>
    <dbReference type="NCBI Taxonomy" id="472368"/>
    <lineage>
        <taxon>Eukaryota</taxon>
        <taxon>Viridiplantae</taxon>
        <taxon>Streptophyta</taxon>
        <taxon>Embryophyta</taxon>
        <taxon>Tracheophyta</taxon>
        <taxon>Spermatophyta</taxon>
        <taxon>Magnoliopsida</taxon>
        <taxon>eudicotyledons</taxon>
        <taxon>Gunneridae</taxon>
        <taxon>Pentapetalae</taxon>
        <taxon>asterids</taxon>
        <taxon>lamiids</taxon>
        <taxon>Lamiales</taxon>
        <taxon>Gesneriaceae</taxon>
        <taxon>Didymocarpoideae</taxon>
        <taxon>Trichosporeae</taxon>
        <taxon>Loxocarpinae</taxon>
        <taxon>Dorcoceras</taxon>
    </lineage>
</organism>
<dbReference type="AlphaFoldDB" id="A0A2Z7BKJ9"/>
<accession>A0A2Z7BKJ9</accession>
<proteinExistence type="predicted"/>
<sequence length="214" mass="24060">MCFQFVFRPIGSSVQVVLLSFRSELLGTPVVVIVAQKLRMLVLWMSGNTVLLISLLVLLLAAMRRVDSYQALMIFETADRELKEMIKQHLAQRHIAGLPLLVPQYLVTGYAADEILQLTCTEGRIVSNQGTTTLDQEEEEQPAKAVEQRILAIDHKAQEKPAQDKKAARIERQAQEHVEELSRVVENVDEAEAADSVEHQAHDVEGNQAKEEEH</sequence>
<protein>
    <submittedName>
        <fullName evidence="3">Uncharacterized protein</fullName>
    </submittedName>
</protein>
<reference evidence="3 4" key="1">
    <citation type="journal article" date="2015" name="Proc. Natl. Acad. Sci. U.S.A.">
        <title>The resurrection genome of Boea hygrometrica: A blueprint for survival of dehydration.</title>
        <authorList>
            <person name="Xiao L."/>
            <person name="Yang G."/>
            <person name="Zhang L."/>
            <person name="Yang X."/>
            <person name="Zhao S."/>
            <person name="Ji Z."/>
            <person name="Zhou Q."/>
            <person name="Hu M."/>
            <person name="Wang Y."/>
            <person name="Chen M."/>
            <person name="Xu Y."/>
            <person name="Jin H."/>
            <person name="Xiao X."/>
            <person name="Hu G."/>
            <person name="Bao F."/>
            <person name="Hu Y."/>
            <person name="Wan P."/>
            <person name="Li L."/>
            <person name="Deng X."/>
            <person name="Kuang T."/>
            <person name="Xiang C."/>
            <person name="Zhu J.K."/>
            <person name="Oliver M.J."/>
            <person name="He Y."/>
        </authorList>
    </citation>
    <scope>NUCLEOTIDE SEQUENCE [LARGE SCALE GENOMIC DNA]</scope>
    <source>
        <strain evidence="4">cv. XS01</strain>
    </source>
</reference>
<evidence type="ECO:0000313" key="3">
    <source>
        <dbReference type="EMBL" id="KZV32501.1"/>
    </source>
</evidence>